<protein>
    <submittedName>
        <fullName evidence="7">Branched-chain amino acid ABC transporter permease</fullName>
    </submittedName>
</protein>
<evidence type="ECO:0000256" key="3">
    <source>
        <dbReference type="ARBA" id="ARBA00022692"/>
    </source>
</evidence>
<proteinExistence type="predicted"/>
<dbReference type="PANTHER" id="PTHR30482:SF17">
    <property type="entry name" value="ABC TRANSPORTER ATP-BINDING PROTEIN"/>
    <property type="match status" value="1"/>
</dbReference>
<sequence length="332" mass="35452">MSSGRLDAVPARAAPTQGVPRHPAWGWLAGAVALAALAALAAAPAATASDYWLSLGINLLQYAVMATAWALFSGPTRYVSLATVAFFGIGAYTFAVLGETWPQPVVLLTALGLGVVLAVLTGLATLRLSGVHFVIFTFGLAELVRQLVTWWEVNVTKSVGRYVFVDITQREIYWQLLALLVAVLALGAWIRRSRLGLALRVIGDDEQVASHLGIDTARTKILLFAISAGFITLTGAVMAPRWTYLDPAIAFNPTVSFQVLIMALLGGAGRLFGPLAGVIPLVLLFEVLSARFPNHFPILLGLVFLGIVYLVPNGVLEAVQRAGRPRRTESPS</sequence>
<keyword evidence="3 6" id="KW-0812">Transmembrane</keyword>
<dbReference type="Proteomes" id="UP001163266">
    <property type="component" value="Chromosome"/>
</dbReference>
<comment type="subcellular location">
    <subcellularLocation>
        <location evidence="1">Cell membrane</location>
        <topology evidence="1">Multi-pass membrane protein</topology>
    </subcellularLocation>
</comment>
<dbReference type="InterPro" id="IPR001851">
    <property type="entry name" value="ABC_transp_permease"/>
</dbReference>
<dbReference type="PANTHER" id="PTHR30482">
    <property type="entry name" value="HIGH-AFFINITY BRANCHED-CHAIN AMINO ACID TRANSPORT SYSTEM PERMEASE"/>
    <property type="match status" value="1"/>
</dbReference>
<evidence type="ECO:0000256" key="2">
    <source>
        <dbReference type="ARBA" id="ARBA00022475"/>
    </source>
</evidence>
<dbReference type="CDD" id="cd06581">
    <property type="entry name" value="TM_PBP1_LivM_like"/>
    <property type="match status" value="1"/>
</dbReference>
<accession>A0ABY6MQX3</accession>
<feature type="transmembrane region" description="Helical" evidence="6">
    <location>
        <begin position="272"/>
        <end position="292"/>
    </location>
</feature>
<gene>
    <name evidence="7" type="ORF">OMP39_12070</name>
</gene>
<evidence type="ECO:0000256" key="5">
    <source>
        <dbReference type="ARBA" id="ARBA00023136"/>
    </source>
</evidence>
<keyword evidence="2" id="KW-1003">Cell membrane</keyword>
<feature type="transmembrane region" description="Helical" evidence="6">
    <location>
        <begin position="51"/>
        <end position="72"/>
    </location>
</feature>
<evidence type="ECO:0000256" key="6">
    <source>
        <dbReference type="SAM" id="Phobius"/>
    </source>
</evidence>
<keyword evidence="8" id="KW-1185">Reference proteome</keyword>
<dbReference type="EMBL" id="CP110257">
    <property type="protein sequence ID" value="UZD54397.1"/>
    <property type="molecule type" value="Genomic_DNA"/>
</dbReference>
<evidence type="ECO:0000313" key="8">
    <source>
        <dbReference type="Proteomes" id="UP001163266"/>
    </source>
</evidence>
<feature type="transmembrane region" description="Helical" evidence="6">
    <location>
        <begin position="24"/>
        <end position="45"/>
    </location>
</feature>
<dbReference type="InterPro" id="IPR043428">
    <property type="entry name" value="LivM-like"/>
</dbReference>
<evidence type="ECO:0000256" key="1">
    <source>
        <dbReference type="ARBA" id="ARBA00004651"/>
    </source>
</evidence>
<name>A0ABY6MQX3_9BURK</name>
<organism evidence="7 8">
    <name type="scientific">Caldimonas aquatica</name>
    <dbReference type="NCBI Taxonomy" id="376175"/>
    <lineage>
        <taxon>Bacteria</taxon>
        <taxon>Pseudomonadati</taxon>
        <taxon>Pseudomonadota</taxon>
        <taxon>Betaproteobacteria</taxon>
        <taxon>Burkholderiales</taxon>
        <taxon>Sphaerotilaceae</taxon>
        <taxon>Caldimonas</taxon>
    </lineage>
</organism>
<feature type="transmembrane region" description="Helical" evidence="6">
    <location>
        <begin position="172"/>
        <end position="190"/>
    </location>
</feature>
<feature type="transmembrane region" description="Helical" evidence="6">
    <location>
        <begin position="104"/>
        <end position="126"/>
    </location>
</feature>
<feature type="transmembrane region" description="Helical" evidence="6">
    <location>
        <begin position="79"/>
        <end position="98"/>
    </location>
</feature>
<keyword evidence="4 6" id="KW-1133">Transmembrane helix</keyword>
<feature type="transmembrane region" description="Helical" evidence="6">
    <location>
        <begin position="298"/>
        <end position="319"/>
    </location>
</feature>
<dbReference type="Pfam" id="PF02653">
    <property type="entry name" value="BPD_transp_2"/>
    <property type="match status" value="1"/>
</dbReference>
<evidence type="ECO:0000256" key="4">
    <source>
        <dbReference type="ARBA" id="ARBA00022989"/>
    </source>
</evidence>
<reference evidence="7" key="1">
    <citation type="submission" date="2022-10" db="EMBL/GenBank/DDBJ databases">
        <title>Complete genome sequence of Schlegelella aquatica LMG 23380.</title>
        <authorList>
            <person name="Musilova J."/>
            <person name="Kourilova X."/>
            <person name="Bezdicek M."/>
            <person name="Hermankova K."/>
            <person name="Obruca S."/>
            <person name="Sedlar K."/>
        </authorList>
    </citation>
    <scope>NUCLEOTIDE SEQUENCE</scope>
    <source>
        <strain evidence="7">LMG 23380</strain>
    </source>
</reference>
<dbReference type="RefSeq" id="WP_264891965.1">
    <property type="nucleotide sequence ID" value="NZ_CP110257.1"/>
</dbReference>
<keyword evidence="5 6" id="KW-0472">Membrane</keyword>
<feature type="transmembrane region" description="Helical" evidence="6">
    <location>
        <begin position="221"/>
        <end position="242"/>
    </location>
</feature>
<evidence type="ECO:0000313" key="7">
    <source>
        <dbReference type="EMBL" id="UZD54397.1"/>
    </source>
</evidence>